<gene>
    <name evidence="1" type="ORF">Tco_0876711</name>
</gene>
<reference evidence="1" key="1">
    <citation type="journal article" date="2022" name="Int. J. Mol. Sci.">
        <title>Draft Genome of Tanacetum Coccineum: Genomic Comparison of Closely Related Tanacetum-Family Plants.</title>
        <authorList>
            <person name="Yamashiro T."/>
            <person name="Shiraishi A."/>
            <person name="Nakayama K."/>
            <person name="Satake H."/>
        </authorList>
    </citation>
    <scope>NUCLEOTIDE SEQUENCE</scope>
</reference>
<dbReference type="Proteomes" id="UP001151760">
    <property type="component" value="Unassembled WGS sequence"/>
</dbReference>
<name>A0ABQ5BT35_9ASTR</name>
<evidence type="ECO:0000313" key="1">
    <source>
        <dbReference type="EMBL" id="GJT18005.1"/>
    </source>
</evidence>
<keyword evidence="2" id="KW-1185">Reference proteome</keyword>
<accession>A0ABQ5BT35</accession>
<proteinExistence type="predicted"/>
<organism evidence="1 2">
    <name type="scientific">Tanacetum coccineum</name>
    <dbReference type="NCBI Taxonomy" id="301880"/>
    <lineage>
        <taxon>Eukaryota</taxon>
        <taxon>Viridiplantae</taxon>
        <taxon>Streptophyta</taxon>
        <taxon>Embryophyta</taxon>
        <taxon>Tracheophyta</taxon>
        <taxon>Spermatophyta</taxon>
        <taxon>Magnoliopsida</taxon>
        <taxon>eudicotyledons</taxon>
        <taxon>Gunneridae</taxon>
        <taxon>Pentapetalae</taxon>
        <taxon>asterids</taxon>
        <taxon>campanulids</taxon>
        <taxon>Asterales</taxon>
        <taxon>Asteraceae</taxon>
        <taxon>Asteroideae</taxon>
        <taxon>Anthemideae</taxon>
        <taxon>Anthemidinae</taxon>
        <taxon>Tanacetum</taxon>
    </lineage>
</organism>
<protein>
    <submittedName>
        <fullName evidence="1">Uncharacterized protein</fullName>
    </submittedName>
</protein>
<comment type="caution">
    <text evidence="1">The sequence shown here is derived from an EMBL/GenBank/DDBJ whole genome shotgun (WGS) entry which is preliminary data.</text>
</comment>
<sequence length="120" mass="12443">MGLLPPSNRRMEGHTIVRLWDLNGVSIALVARFEVISKSTDRIFGAVGLWVNNQGACLAVETAGEGVGLAVGQPGIAGKGRRVWLSLTAGLGAFGLVWVSGQPQRVRSGCGLTTDDGVSG</sequence>
<reference evidence="1" key="2">
    <citation type="submission" date="2022-01" db="EMBL/GenBank/DDBJ databases">
        <authorList>
            <person name="Yamashiro T."/>
            <person name="Shiraishi A."/>
            <person name="Satake H."/>
            <person name="Nakayama K."/>
        </authorList>
    </citation>
    <scope>NUCLEOTIDE SEQUENCE</scope>
</reference>
<dbReference type="EMBL" id="BQNB010013605">
    <property type="protein sequence ID" value="GJT18005.1"/>
    <property type="molecule type" value="Genomic_DNA"/>
</dbReference>
<evidence type="ECO:0000313" key="2">
    <source>
        <dbReference type="Proteomes" id="UP001151760"/>
    </source>
</evidence>